<dbReference type="EMBL" id="JAUJYO010000022">
    <property type="protein sequence ID" value="KAK1281572.1"/>
    <property type="molecule type" value="Genomic_DNA"/>
</dbReference>
<protein>
    <submittedName>
        <fullName evidence="1">Uncharacterized protein</fullName>
    </submittedName>
</protein>
<proteinExistence type="predicted"/>
<evidence type="ECO:0000313" key="2">
    <source>
        <dbReference type="Proteomes" id="UP001180020"/>
    </source>
</evidence>
<reference evidence="1" key="2">
    <citation type="submission" date="2023-06" db="EMBL/GenBank/DDBJ databases">
        <authorList>
            <person name="Ma L."/>
            <person name="Liu K.-W."/>
            <person name="Li Z."/>
            <person name="Hsiao Y.-Y."/>
            <person name="Qi Y."/>
            <person name="Fu T."/>
            <person name="Tang G."/>
            <person name="Zhang D."/>
            <person name="Sun W.-H."/>
            <person name="Liu D.-K."/>
            <person name="Li Y."/>
            <person name="Chen G.-Z."/>
            <person name="Liu X.-D."/>
            <person name="Liao X.-Y."/>
            <person name="Jiang Y.-T."/>
            <person name="Yu X."/>
            <person name="Hao Y."/>
            <person name="Huang J."/>
            <person name="Zhao X.-W."/>
            <person name="Ke S."/>
            <person name="Chen Y.-Y."/>
            <person name="Wu W.-L."/>
            <person name="Hsu J.-L."/>
            <person name="Lin Y.-F."/>
            <person name="Huang M.-D."/>
            <person name="Li C.-Y."/>
            <person name="Huang L."/>
            <person name="Wang Z.-W."/>
            <person name="Zhao X."/>
            <person name="Zhong W.-Y."/>
            <person name="Peng D.-H."/>
            <person name="Ahmad S."/>
            <person name="Lan S."/>
            <person name="Zhang J.-S."/>
            <person name="Tsai W.-C."/>
            <person name="Van De Peer Y."/>
            <person name="Liu Z.-J."/>
        </authorList>
    </citation>
    <scope>NUCLEOTIDE SEQUENCE</scope>
    <source>
        <strain evidence="1">CP</strain>
        <tissue evidence="1">Leaves</tissue>
    </source>
</reference>
<name>A0AAV9BZP2_ACOCL</name>
<keyword evidence="2" id="KW-1185">Reference proteome</keyword>
<sequence>MEADSVRDRRDDLYLGLDEIDGSGDKDFDIVGLFCHVDEDHPVEAKNREETIVYLIDKTMTEGLVLELQEILYASDRPKAHVVQVIEGFETDVLFKV</sequence>
<dbReference type="AlphaFoldDB" id="A0AAV9BZP2"/>
<organism evidence="1 2">
    <name type="scientific">Acorus calamus</name>
    <name type="common">Sweet flag</name>
    <dbReference type="NCBI Taxonomy" id="4465"/>
    <lineage>
        <taxon>Eukaryota</taxon>
        <taxon>Viridiplantae</taxon>
        <taxon>Streptophyta</taxon>
        <taxon>Embryophyta</taxon>
        <taxon>Tracheophyta</taxon>
        <taxon>Spermatophyta</taxon>
        <taxon>Magnoliopsida</taxon>
        <taxon>Liliopsida</taxon>
        <taxon>Acoraceae</taxon>
        <taxon>Acorus</taxon>
    </lineage>
</organism>
<reference evidence="1" key="1">
    <citation type="journal article" date="2023" name="Nat. Commun.">
        <title>Diploid and tetraploid genomes of Acorus and the evolution of monocots.</title>
        <authorList>
            <person name="Ma L."/>
            <person name="Liu K.W."/>
            <person name="Li Z."/>
            <person name="Hsiao Y.Y."/>
            <person name="Qi Y."/>
            <person name="Fu T."/>
            <person name="Tang G.D."/>
            <person name="Zhang D."/>
            <person name="Sun W.H."/>
            <person name="Liu D.K."/>
            <person name="Li Y."/>
            <person name="Chen G.Z."/>
            <person name="Liu X.D."/>
            <person name="Liao X.Y."/>
            <person name="Jiang Y.T."/>
            <person name="Yu X."/>
            <person name="Hao Y."/>
            <person name="Huang J."/>
            <person name="Zhao X.W."/>
            <person name="Ke S."/>
            <person name="Chen Y.Y."/>
            <person name="Wu W.L."/>
            <person name="Hsu J.L."/>
            <person name="Lin Y.F."/>
            <person name="Huang M.D."/>
            <person name="Li C.Y."/>
            <person name="Huang L."/>
            <person name="Wang Z.W."/>
            <person name="Zhao X."/>
            <person name="Zhong W.Y."/>
            <person name="Peng D.H."/>
            <person name="Ahmad S."/>
            <person name="Lan S."/>
            <person name="Zhang J.S."/>
            <person name="Tsai W.C."/>
            <person name="Van de Peer Y."/>
            <person name="Liu Z.J."/>
        </authorList>
    </citation>
    <scope>NUCLEOTIDE SEQUENCE</scope>
    <source>
        <strain evidence="1">CP</strain>
    </source>
</reference>
<gene>
    <name evidence="1" type="ORF">QJS10_CPB22g00300</name>
</gene>
<dbReference type="Proteomes" id="UP001180020">
    <property type="component" value="Unassembled WGS sequence"/>
</dbReference>
<comment type="caution">
    <text evidence="1">The sequence shown here is derived from an EMBL/GenBank/DDBJ whole genome shotgun (WGS) entry which is preliminary data.</text>
</comment>
<accession>A0AAV9BZP2</accession>
<evidence type="ECO:0000313" key="1">
    <source>
        <dbReference type="EMBL" id="KAK1281572.1"/>
    </source>
</evidence>